<reference evidence="3 5" key="2">
    <citation type="submission" date="2019-08" db="EMBL/GenBank/DDBJ databases">
        <title>Genome of Algoriphagus ratkowskyi IC026.</title>
        <authorList>
            <person name="Bowman J.P."/>
        </authorList>
    </citation>
    <scope>NUCLEOTIDE SEQUENCE [LARGE SCALE GENOMIC DNA]</scope>
    <source>
        <strain evidence="3 5">IC026</strain>
    </source>
</reference>
<evidence type="ECO:0000313" key="3">
    <source>
        <dbReference type="EMBL" id="TXD79839.1"/>
    </source>
</evidence>
<evidence type="ECO:0000313" key="5">
    <source>
        <dbReference type="Proteomes" id="UP000321927"/>
    </source>
</evidence>
<dbReference type="AlphaFoldDB" id="A0A2W7RN34"/>
<dbReference type="InterPro" id="IPR036291">
    <property type="entry name" value="NAD(P)-bd_dom_sf"/>
</dbReference>
<dbReference type="EMBL" id="QKZU01000007">
    <property type="protein sequence ID" value="PZX56927.1"/>
    <property type="molecule type" value="Genomic_DNA"/>
</dbReference>
<name>A0A2W7RN34_9BACT</name>
<keyword evidence="1" id="KW-0560">Oxidoreductase</keyword>
<accession>A0A2W7RN34</accession>
<dbReference type="Proteomes" id="UP000249115">
    <property type="component" value="Unassembled WGS sequence"/>
</dbReference>
<organism evidence="2 4">
    <name type="scientific">Algoriphagus ratkowskyi</name>
    <dbReference type="NCBI Taxonomy" id="57028"/>
    <lineage>
        <taxon>Bacteria</taxon>
        <taxon>Pseudomonadati</taxon>
        <taxon>Bacteroidota</taxon>
        <taxon>Cytophagia</taxon>
        <taxon>Cytophagales</taxon>
        <taxon>Cyclobacteriaceae</taxon>
        <taxon>Algoriphagus</taxon>
    </lineage>
</organism>
<gene>
    <name evidence="3" type="ORF">ESW18_01530</name>
    <name evidence="2" type="ORF">LV84_02056</name>
</gene>
<evidence type="ECO:0000256" key="1">
    <source>
        <dbReference type="ARBA" id="ARBA00023002"/>
    </source>
</evidence>
<protein>
    <submittedName>
        <fullName evidence="2">NAD(P)-dependent dehydrogenase (Short-subunit alcohol dehydrogenase family)</fullName>
    </submittedName>
    <submittedName>
        <fullName evidence="3">SDR family NAD(P)-dependent oxidoreductase</fullName>
    </submittedName>
</protein>
<dbReference type="Gene3D" id="3.40.50.720">
    <property type="entry name" value="NAD(P)-binding Rossmann-like Domain"/>
    <property type="match status" value="1"/>
</dbReference>
<dbReference type="EMBL" id="VORV01000001">
    <property type="protein sequence ID" value="TXD79839.1"/>
    <property type="molecule type" value="Genomic_DNA"/>
</dbReference>
<reference evidence="2 4" key="1">
    <citation type="submission" date="2018-06" db="EMBL/GenBank/DDBJ databases">
        <title>Genomic Encyclopedia of Archaeal and Bacterial Type Strains, Phase II (KMG-II): from individual species to whole genera.</title>
        <authorList>
            <person name="Goeker M."/>
        </authorList>
    </citation>
    <scope>NUCLEOTIDE SEQUENCE [LARGE SCALE GENOMIC DNA]</scope>
    <source>
        <strain evidence="2 4">DSM 22686</strain>
    </source>
</reference>
<dbReference type="NCBIfam" id="NF004846">
    <property type="entry name" value="PRK06197.1"/>
    <property type="match status" value="1"/>
</dbReference>
<dbReference type="Proteomes" id="UP000321927">
    <property type="component" value="Unassembled WGS sequence"/>
</dbReference>
<dbReference type="OrthoDB" id="597510at2"/>
<dbReference type="InterPro" id="IPR002347">
    <property type="entry name" value="SDR_fam"/>
</dbReference>
<proteinExistence type="predicted"/>
<dbReference type="PRINTS" id="PR00081">
    <property type="entry name" value="GDHRDH"/>
</dbReference>
<dbReference type="PANTHER" id="PTHR43157:SF31">
    <property type="entry name" value="PHOSPHATIDYLINOSITOL-GLYCAN BIOSYNTHESIS CLASS F PROTEIN"/>
    <property type="match status" value="1"/>
</dbReference>
<dbReference type="PANTHER" id="PTHR43157">
    <property type="entry name" value="PHOSPHATIDYLINOSITOL-GLYCAN BIOSYNTHESIS CLASS F PROTEIN-RELATED"/>
    <property type="match status" value="1"/>
</dbReference>
<dbReference type="Pfam" id="PF00106">
    <property type="entry name" value="adh_short"/>
    <property type="match status" value="1"/>
</dbReference>
<sequence>MKDFSLDSISSQKGKIALVTGANIGLGYETALALARKKATVILACRTLTKAQQAKKDILKEVPEADLEIILLDLNSLDSVREFAVVFSKRYERLDLLIANAGIMMPPFQKTEDGFESQFGVNYFAHFLLVNLLFPALKNTNNSRVVMLSSIAHKGGKIEFDNLNSEKTYSSWKAYSQSKLACLMFAYELQRRIEKAKINSKALAAHPGFSNTNLGQLLPTFAAKLFSPLASFIGQNAKSGALPTLRAALDPEAKGGTYYGPNGFREVKGKPVIVGSSKKSHNQEVAAQLWEISEKLTGDKFVI</sequence>
<evidence type="ECO:0000313" key="4">
    <source>
        <dbReference type="Proteomes" id="UP000249115"/>
    </source>
</evidence>
<comment type="caution">
    <text evidence="2">The sequence shown here is derived from an EMBL/GenBank/DDBJ whole genome shotgun (WGS) entry which is preliminary data.</text>
</comment>
<dbReference type="GO" id="GO:0016491">
    <property type="term" value="F:oxidoreductase activity"/>
    <property type="evidence" value="ECO:0007669"/>
    <property type="project" value="UniProtKB-KW"/>
</dbReference>
<dbReference type="CDD" id="cd05327">
    <property type="entry name" value="retinol-DH_like_SDR_c_like"/>
    <property type="match status" value="1"/>
</dbReference>
<evidence type="ECO:0000313" key="2">
    <source>
        <dbReference type="EMBL" id="PZX56927.1"/>
    </source>
</evidence>
<dbReference type="SUPFAM" id="SSF51735">
    <property type="entry name" value="NAD(P)-binding Rossmann-fold domains"/>
    <property type="match status" value="1"/>
</dbReference>
<keyword evidence="5" id="KW-1185">Reference proteome</keyword>
<dbReference type="RefSeq" id="WP_086501390.1">
    <property type="nucleotide sequence ID" value="NZ_MSSV01000008.1"/>
</dbReference>